<feature type="short sequence motif" description="Q motif" evidence="6">
    <location>
        <begin position="1"/>
        <end position="29"/>
    </location>
</feature>
<sequence length="452" mass="48892">MTFSELNLIEPLLQALQEEGYSTPTPIQEQAIPPVLNGDDLLGCAQTGTGKTAAFSLPLLQRLHEAGPAHPAKAVRALILTPTRELALQIGDSIKAYGRYTKIKHTVVFGGVGQVPQVEQIKQGVDIIVATPGRLLDLMNQGLLSLKHIETFILDEADRMLDMGFIHDVRKVIAQIPTNRQTLLFSATMPQEIQKLSSSILREPVYVEVTPVSSTAEKIAQKVYFVDKTTKRALLKHLLKGDEIQRALVFSRTKHGADRIAKELSKVGISAQSIHGDKAQSTRVKALTQFKNNELKALVATDIAARGIDVDDLTHVINVDLPNEPETYVHRIGRTGRAGAEGMALSFCDDTELPYLRDIEKLTKQTIPVEEDQPFHVEYSKLPLAGGKATDKAAKKSNGAGGGNNGNRGPRGGGQSSGQGNRRPDQRRSGSSQNSGGSSQGGGRNSGNRGNR</sequence>
<evidence type="ECO:0000256" key="6">
    <source>
        <dbReference type="PROSITE-ProRule" id="PRU00552"/>
    </source>
</evidence>
<dbReference type="EMBL" id="JACOAF010000002">
    <property type="protein sequence ID" value="MBC3538248.1"/>
    <property type="molecule type" value="Genomic_DNA"/>
</dbReference>
<dbReference type="Pfam" id="PF00270">
    <property type="entry name" value="DEAD"/>
    <property type="match status" value="1"/>
</dbReference>
<feature type="domain" description="Helicase ATP-binding" evidence="9">
    <location>
        <begin position="32"/>
        <end position="207"/>
    </location>
</feature>
<comment type="similarity">
    <text evidence="5 7">Belongs to the DEAD box helicase family.</text>
</comment>
<evidence type="ECO:0000256" key="4">
    <source>
        <dbReference type="ARBA" id="ARBA00022840"/>
    </source>
</evidence>
<dbReference type="InterPro" id="IPR050079">
    <property type="entry name" value="DEAD_box_RNA_helicase"/>
</dbReference>
<dbReference type="CDD" id="cd00268">
    <property type="entry name" value="DEADc"/>
    <property type="match status" value="1"/>
</dbReference>
<dbReference type="PROSITE" id="PS51195">
    <property type="entry name" value="Q_MOTIF"/>
    <property type="match status" value="1"/>
</dbReference>
<dbReference type="Pfam" id="PF00271">
    <property type="entry name" value="Helicase_C"/>
    <property type="match status" value="1"/>
</dbReference>
<evidence type="ECO:0000256" key="7">
    <source>
        <dbReference type="RuleBase" id="RU000492"/>
    </source>
</evidence>
<dbReference type="RefSeq" id="WP_186631563.1">
    <property type="nucleotide sequence ID" value="NZ_JACOAF010000002.1"/>
</dbReference>
<evidence type="ECO:0000313" key="12">
    <source>
        <dbReference type="EMBL" id="MBC3538248.1"/>
    </source>
</evidence>
<feature type="compositionally biased region" description="Gly residues" evidence="8">
    <location>
        <begin position="399"/>
        <end position="417"/>
    </location>
</feature>
<dbReference type="PROSITE" id="PS00039">
    <property type="entry name" value="DEAD_ATP_HELICASE"/>
    <property type="match status" value="1"/>
</dbReference>
<organism evidence="12 13">
    <name type="scientific">Rufibacter sediminis</name>
    <dbReference type="NCBI Taxonomy" id="2762756"/>
    <lineage>
        <taxon>Bacteria</taxon>
        <taxon>Pseudomonadati</taxon>
        <taxon>Bacteroidota</taxon>
        <taxon>Cytophagia</taxon>
        <taxon>Cytophagales</taxon>
        <taxon>Hymenobacteraceae</taxon>
        <taxon>Rufibacter</taxon>
    </lineage>
</organism>
<dbReference type="Gene3D" id="3.40.50.300">
    <property type="entry name" value="P-loop containing nucleotide triphosphate hydrolases"/>
    <property type="match status" value="2"/>
</dbReference>
<protein>
    <submittedName>
        <fullName evidence="12">DEAD/DEAH box helicase</fullName>
    </submittedName>
</protein>
<reference evidence="12 13" key="1">
    <citation type="journal article" date="2019" name="Int. J. Syst. Evol. Microbiol.">
        <title>Rufibacter sediminis sp. nov., isolated from freshwater lake sediment.</title>
        <authorList>
            <person name="Qu J.H."/>
            <person name="Zhang L.J."/>
            <person name="Fu Y.H."/>
            <person name="Li H.F."/>
        </authorList>
    </citation>
    <scope>NUCLEOTIDE SEQUENCE [LARGE SCALE GENOMIC DNA]</scope>
    <source>
        <strain evidence="12 13">H-1</strain>
    </source>
</reference>
<dbReference type="PANTHER" id="PTHR47959:SF13">
    <property type="entry name" value="ATP-DEPENDENT RNA HELICASE RHLE"/>
    <property type="match status" value="1"/>
</dbReference>
<dbReference type="InterPro" id="IPR014001">
    <property type="entry name" value="Helicase_ATP-bd"/>
</dbReference>
<keyword evidence="1 7" id="KW-0547">Nucleotide-binding</keyword>
<comment type="caution">
    <text evidence="12">The sequence shown here is derived from an EMBL/GenBank/DDBJ whole genome shotgun (WGS) entry which is preliminary data.</text>
</comment>
<keyword evidence="13" id="KW-1185">Reference proteome</keyword>
<dbReference type="InterPro" id="IPR011545">
    <property type="entry name" value="DEAD/DEAH_box_helicase_dom"/>
</dbReference>
<dbReference type="CDD" id="cd18787">
    <property type="entry name" value="SF2_C_DEAD"/>
    <property type="match status" value="1"/>
</dbReference>
<dbReference type="SUPFAM" id="SSF52540">
    <property type="entry name" value="P-loop containing nucleoside triphosphate hydrolases"/>
    <property type="match status" value="1"/>
</dbReference>
<feature type="region of interest" description="Disordered" evidence="8">
    <location>
        <begin position="381"/>
        <end position="452"/>
    </location>
</feature>
<keyword evidence="4 7" id="KW-0067">ATP-binding</keyword>
<dbReference type="PROSITE" id="PS51194">
    <property type="entry name" value="HELICASE_CTER"/>
    <property type="match status" value="1"/>
</dbReference>
<keyword evidence="3 7" id="KW-0347">Helicase</keyword>
<dbReference type="InterPro" id="IPR000629">
    <property type="entry name" value="RNA-helicase_DEAD-box_CS"/>
</dbReference>
<gene>
    <name evidence="12" type="ORF">H7U12_01065</name>
</gene>
<dbReference type="SMART" id="SM00487">
    <property type="entry name" value="DEXDc"/>
    <property type="match status" value="1"/>
</dbReference>
<dbReference type="GO" id="GO:0004386">
    <property type="term" value="F:helicase activity"/>
    <property type="evidence" value="ECO:0007669"/>
    <property type="project" value="UniProtKB-KW"/>
</dbReference>
<dbReference type="PANTHER" id="PTHR47959">
    <property type="entry name" value="ATP-DEPENDENT RNA HELICASE RHLE-RELATED"/>
    <property type="match status" value="1"/>
</dbReference>
<evidence type="ECO:0000256" key="5">
    <source>
        <dbReference type="ARBA" id="ARBA00038437"/>
    </source>
</evidence>
<keyword evidence="2 7" id="KW-0378">Hydrolase</keyword>
<evidence type="ECO:0000259" key="10">
    <source>
        <dbReference type="PROSITE" id="PS51194"/>
    </source>
</evidence>
<feature type="domain" description="DEAD-box RNA helicase Q" evidence="11">
    <location>
        <begin position="1"/>
        <end position="29"/>
    </location>
</feature>
<dbReference type="InterPro" id="IPR001650">
    <property type="entry name" value="Helicase_C-like"/>
</dbReference>
<proteinExistence type="inferred from homology"/>
<evidence type="ECO:0000259" key="9">
    <source>
        <dbReference type="PROSITE" id="PS51192"/>
    </source>
</evidence>
<name>A0ABR6VM18_9BACT</name>
<dbReference type="Proteomes" id="UP000659698">
    <property type="component" value="Unassembled WGS sequence"/>
</dbReference>
<dbReference type="SMART" id="SM00490">
    <property type="entry name" value="HELICc"/>
    <property type="match status" value="1"/>
</dbReference>
<dbReference type="InterPro" id="IPR027417">
    <property type="entry name" value="P-loop_NTPase"/>
</dbReference>
<evidence type="ECO:0000256" key="8">
    <source>
        <dbReference type="SAM" id="MobiDB-lite"/>
    </source>
</evidence>
<evidence type="ECO:0000256" key="3">
    <source>
        <dbReference type="ARBA" id="ARBA00022806"/>
    </source>
</evidence>
<evidence type="ECO:0000256" key="2">
    <source>
        <dbReference type="ARBA" id="ARBA00022801"/>
    </source>
</evidence>
<evidence type="ECO:0000256" key="1">
    <source>
        <dbReference type="ARBA" id="ARBA00022741"/>
    </source>
</evidence>
<accession>A0ABR6VM18</accession>
<feature type="domain" description="Helicase C-terminal" evidence="10">
    <location>
        <begin position="233"/>
        <end position="381"/>
    </location>
</feature>
<dbReference type="PROSITE" id="PS51192">
    <property type="entry name" value="HELICASE_ATP_BIND_1"/>
    <property type="match status" value="1"/>
</dbReference>
<evidence type="ECO:0000259" key="11">
    <source>
        <dbReference type="PROSITE" id="PS51195"/>
    </source>
</evidence>
<evidence type="ECO:0000313" key="13">
    <source>
        <dbReference type="Proteomes" id="UP000659698"/>
    </source>
</evidence>
<dbReference type="InterPro" id="IPR044742">
    <property type="entry name" value="DEAD/DEAH_RhlB"/>
</dbReference>
<dbReference type="InterPro" id="IPR014014">
    <property type="entry name" value="RNA_helicase_DEAD_Q_motif"/>
</dbReference>